<proteinExistence type="predicted"/>
<evidence type="ECO:0000313" key="1">
    <source>
        <dbReference type="EMBL" id="BBZ75192.1"/>
    </source>
</evidence>
<dbReference type="Gene3D" id="3.40.50.2000">
    <property type="entry name" value="Glycogen Phosphorylase B"/>
    <property type="match status" value="2"/>
</dbReference>
<organism evidence="1 2">
    <name type="scientific">Mycolicibacterium anyangense</name>
    <dbReference type="NCBI Taxonomy" id="1431246"/>
    <lineage>
        <taxon>Bacteria</taxon>
        <taxon>Bacillati</taxon>
        <taxon>Actinomycetota</taxon>
        <taxon>Actinomycetes</taxon>
        <taxon>Mycobacteriales</taxon>
        <taxon>Mycobacteriaceae</taxon>
        <taxon>Mycolicibacterium</taxon>
    </lineage>
</organism>
<name>A0A6N4W570_9MYCO</name>
<reference evidence="1 2" key="1">
    <citation type="journal article" date="2019" name="Emerg. Microbes Infect.">
        <title>Comprehensive subspecies identification of 175 nontuberculous mycobacteria species based on 7547 genomic profiles.</title>
        <authorList>
            <person name="Matsumoto Y."/>
            <person name="Kinjo T."/>
            <person name="Motooka D."/>
            <person name="Nabeya D."/>
            <person name="Jung N."/>
            <person name="Uechi K."/>
            <person name="Horii T."/>
            <person name="Iida T."/>
            <person name="Fujita J."/>
            <person name="Nakamura S."/>
        </authorList>
    </citation>
    <scope>NUCLEOTIDE SEQUENCE [LARGE SCALE GENOMIC DNA]</scope>
    <source>
        <strain evidence="1 2">JCM 30275</strain>
    </source>
</reference>
<dbReference type="SUPFAM" id="SSF53756">
    <property type="entry name" value="UDP-Glycosyltransferase/glycogen phosphorylase"/>
    <property type="match status" value="1"/>
</dbReference>
<dbReference type="AlphaFoldDB" id="A0A6N4W570"/>
<dbReference type="EMBL" id="AP022620">
    <property type="protein sequence ID" value="BBZ75192.1"/>
    <property type="molecule type" value="Genomic_DNA"/>
</dbReference>
<accession>A0A6N4W570</accession>
<keyword evidence="2" id="KW-1185">Reference proteome</keyword>
<evidence type="ECO:0008006" key="3">
    <source>
        <dbReference type="Google" id="ProtNLM"/>
    </source>
</evidence>
<dbReference type="Proteomes" id="UP000467249">
    <property type="component" value="Chromosome"/>
</dbReference>
<evidence type="ECO:0000313" key="2">
    <source>
        <dbReference type="Proteomes" id="UP000467249"/>
    </source>
</evidence>
<dbReference type="RefSeq" id="WP_163802822.1">
    <property type="nucleotide sequence ID" value="NZ_AP022620.1"/>
</dbReference>
<protein>
    <recommendedName>
        <fullName evidence="3">Glycosyl transferase</fullName>
    </recommendedName>
</protein>
<sequence>MTRVTFLLSKDPETEHGGDLTLSRLVMSLVAESWYVDGICLSGRAGAAASTPMPAGVPLVRVAKPPVRRTGLAVEALRSRRSLVHVRFDTPALVSAVEDCDADVFFAEHSYMAESFLRSAHFGDRGLVVNTVNSESEVWQATRGRLGRVEAPRLVRDELRVARAADAVGTYDAQEAEMYQRAGVSGARWVELTLPPAAQLDLGATGPRLAFIGTRDWPPNQEAFLEALRLWPRIADGIPGAELVIIGARKPGAVDPPYPPGVRDVGFVDDLPGLLATCRALIAPVKTGGGVRVKILDAARAGLPIVGSSAAVGSLKDHLRLPVYDTDGAFVQACRRYLLDRGAAESDGAALYEVNAAHWQDRRPHQAVADLVTLAGQARTGSPPRRPQVSR</sequence>
<dbReference type="Pfam" id="PF13692">
    <property type="entry name" value="Glyco_trans_1_4"/>
    <property type="match status" value="1"/>
</dbReference>
<dbReference type="KEGG" id="many:MANY_05290"/>
<gene>
    <name evidence="1" type="ORF">MANY_05290</name>
</gene>